<proteinExistence type="predicted"/>
<organism evidence="1 2">
    <name type="scientific">Biomphalaria pfeifferi</name>
    <name type="common">Bloodfluke planorb</name>
    <name type="synonym">Freshwater snail</name>
    <dbReference type="NCBI Taxonomy" id="112525"/>
    <lineage>
        <taxon>Eukaryota</taxon>
        <taxon>Metazoa</taxon>
        <taxon>Spiralia</taxon>
        <taxon>Lophotrochozoa</taxon>
        <taxon>Mollusca</taxon>
        <taxon>Gastropoda</taxon>
        <taxon>Heterobranchia</taxon>
        <taxon>Euthyneura</taxon>
        <taxon>Panpulmonata</taxon>
        <taxon>Hygrophila</taxon>
        <taxon>Lymnaeoidea</taxon>
        <taxon>Planorbidae</taxon>
        <taxon>Biomphalaria</taxon>
    </lineage>
</organism>
<name>A0AAD8ANJ6_BIOPF</name>
<dbReference type="EMBL" id="JASAOG010000440">
    <property type="protein sequence ID" value="KAK0039541.1"/>
    <property type="molecule type" value="Genomic_DNA"/>
</dbReference>
<dbReference type="Proteomes" id="UP001233172">
    <property type="component" value="Unassembled WGS sequence"/>
</dbReference>
<dbReference type="AlphaFoldDB" id="A0AAD8ANJ6"/>
<comment type="caution">
    <text evidence="1">The sequence shown here is derived from an EMBL/GenBank/DDBJ whole genome shotgun (WGS) entry which is preliminary data.</text>
</comment>
<sequence length="502" mass="55710">MKIFNKIRALIQSFQAEKALPLPIDGRSSNETVGGAIGTALQTYSTVSPIVNFDALKLLKNFAIFNPDVSQFCDNIINLSNTGHNIQIDASSSSIAEQALNRLNETATRLYKNGAGVDGLMNAYAFQVSWSGALSSEDVVNIPGKRVEQTVLVPVEQIRFKYNAALGFYEPYQKPINALQNANRTPFGLIPLHPTTYRYYALQTIENSPYGKPPASAAIETICESQKPILENIRYIAQKFGLLGLFTAAVTPPSKNAGETITEHQARSEKYLSEVTKALLSYIREGLVVSYRDQKIEHTNIADGARGVYDLNRISEEQVMSGLGMQPAFFGRTDSTTETYADVVYSLLLAKVHNIQRLIKRRQEQTYRLDLRLGGLEVDGVSIKFNKTFSRNTLEETQADQTKWEVVLAKVTHGVISPDQGAQELGYESWYDEDLIADAPPSVAALMRSQQKLIKKFSFNFNQGSQRYEFVRPQIVLSGDAFGNEEASVGNVIPIKKKAQQA</sequence>
<gene>
    <name evidence="1" type="ORF">Bpfe_031026</name>
</gene>
<keyword evidence="2" id="KW-1185">Reference proteome</keyword>
<reference evidence="1" key="2">
    <citation type="submission" date="2023-04" db="EMBL/GenBank/DDBJ databases">
        <authorList>
            <person name="Bu L."/>
            <person name="Lu L."/>
            <person name="Laidemitt M.R."/>
            <person name="Zhang S.M."/>
            <person name="Mutuku M."/>
            <person name="Mkoji G."/>
            <person name="Steinauer M."/>
            <person name="Loker E.S."/>
        </authorList>
    </citation>
    <scope>NUCLEOTIDE SEQUENCE</scope>
    <source>
        <strain evidence="1">KasaAsao</strain>
        <tissue evidence="1">Whole Snail</tissue>
    </source>
</reference>
<protein>
    <submittedName>
        <fullName evidence="1">Uncharacterized protein</fullName>
    </submittedName>
</protein>
<evidence type="ECO:0000313" key="2">
    <source>
        <dbReference type="Proteomes" id="UP001233172"/>
    </source>
</evidence>
<accession>A0AAD8ANJ6</accession>
<evidence type="ECO:0000313" key="1">
    <source>
        <dbReference type="EMBL" id="KAK0039541.1"/>
    </source>
</evidence>
<reference evidence="1" key="1">
    <citation type="journal article" date="2023" name="PLoS Negl. Trop. Dis.">
        <title>A genome sequence for Biomphalaria pfeifferi, the major vector snail for the human-infecting parasite Schistosoma mansoni.</title>
        <authorList>
            <person name="Bu L."/>
            <person name="Lu L."/>
            <person name="Laidemitt M.R."/>
            <person name="Zhang S.M."/>
            <person name="Mutuku M."/>
            <person name="Mkoji G."/>
            <person name="Steinauer M."/>
            <person name="Loker E.S."/>
        </authorList>
    </citation>
    <scope>NUCLEOTIDE SEQUENCE</scope>
    <source>
        <strain evidence="1">KasaAsao</strain>
    </source>
</reference>